<dbReference type="InterPro" id="IPR008936">
    <property type="entry name" value="Rho_GTPase_activation_prot"/>
</dbReference>
<feature type="compositionally biased region" description="Polar residues" evidence="2">
    <location>
        <begin position="555"/>
        <end position="565"/>
    </location>
</feature>
<dbReference type="Proteomes" id="UP000785679">
    <property type="component" value="Unassembled WGS sequence"/>
</dbReference>
<proteinExistence type="predicted"/>
<dbReference type="Gene3D" id="1.10.555.10">
    <property type="entry name" value="Rho GTPase activation protein"/>
    <property type="match status" value="1"/>
</dbReference>
<dbReference type="GO" id="GO:0007165">
    <property type="term" value="P:signal transduction"/>
    <property type="evidence" value="ECO:0007669"/>
    <property type="project" value="InterPro"/>
</dbReference>
<dbReference type="Pfam" id="PF00620">
    <property type="entry name" value="RhoGAP"/>
    <property type="match status" value="1"/>
</dbReference>
<keyword evidence="5" id="KW-1185">Reference proteome</keyword>
<reference evidence="4" key="1">
    <citation type="submission" date="2019-06" db="EMBL/GenBank/DDBJ databases">
        <authorList>
            <person name="Zheng W."/>
        </authorList>
    </citation>
    <scope>NUCLEOTIDE SEQUENCE</scope>
    <source>
        <strain evidence="4">QDHG01</strain>
    </source>
</reference>
<evidence type="ECO:0000313" key="5">
    <source>
        <dbReference type="Proteomes" id="UP000785679"/>
    </source>
</evidence>
<feature type="domain" description="Rho-GAP" evidence="3">
    <location>
        <begin position="161"/>
        <end position="349"/>
    </location>
</feature>
<accession>A0A8J8T7L8</accession>
<evidence type="ECO:0000259" key="3">
    <source>
        <dbReference type="PROSITE" id="PS50238"/>
    </source>
</evidence>
<dbReference type="GO" id="GO:0005096">
    <property type="term" value="F:GTPase activator activity"/>
    <property type="evidence" value="ECO:0007669"/>
    <property type="project" value="UniProtKB-KW"/>
</dbReference>
<feature type="region of interest" description="Disordered" evidence="2">
    <location>
        <begin position="555"/>
        <end position="584"/>
    </location>
</feature>
<evidence type="ECO:0000256" key="2">
    <source>
        <dbReference type="SAM" id="MobiDB-lite"/>
    </source>
</evidence>
<dbReference type="InterPro" id="IPR011993">
    <property type="entry name" value="PH-like_dom_sf"/>
</dbReference>
<name>A0A8J8T7L8_HALGN</name>
<protein>
    <recommendedName>
        <fullName evidence="3">Rho-GAP domain-containing protein</fullName>
    </recommendedName>
</protein>
<dbReference type="EMBL" id="RRYP01002539">
    <property type="protein sequence ID" value="TNV84665.1"/>
    <property type="molecule type" value="Genomic_DNA"/>
</dbReference>
<dbReference type="SUPFAM" id="SSF48350">
    <property type="entry name" value="GTPase activation domain, GAP"/>
    <property type="match status" value="1"/>
</dbReference>
<dbReference type="PROSITE" id="PS50238">
    <property type="entry name" value="RHOGAP"/>
    <property type="match status" value="1"/>
</dbReference>
<comment type="caution">
    <text evidence="4">The sequence shown here is derived from an EMBL/GenBank/DDBJ whole genome shotgun (WGS) entry which is preliminary data.</text>
</comment>
<dbReference type="Gene3D" id="2.30.29.30">
    <property type="entry name" value="Pleckstrin-homology domain (PH domain)/Phosphotyrosine-binding domain (PTB)"/>
    <property type="match status" value="1"/>
</dbReference>
<dbReference type="SMART" id="SM00324">
    <property type="entry name" value="RhoGAP"/>
    <property type="match status" value="1"/>
</dbReference>
<organism evidence="4 5">
    <name type="scientific">Halteria grandinella</name>
    <dbReference type="NCBI Taxonomy" id="5974"/>
    <lineage>
        <taxon>Eukaryota</taxon>
        <taxon>Sar</taxon>
        <taxon>Alveolata</taxon>
        <taxon>Ciliophora</taxon>
        <taxon>Intramacronucleata</taxon>
        <taxon>Spirotrichea</taxon>
        <taxon>Stichotrichia</taxon>
        <taxon>Sporadotrichida</taxon>
        <taxon>Halteriidae</taxon>
        <taxon>Halteria</taxon>
    </lineage>
</organism>
<dbReference type="OrthoDB" id="2162691at2759"/>
<keyword evidence="1" id="KW-0343">GTPase activation</keyword>
<dbReference type="AlphaFoldDB" id="A0A8J8T7L8"/>
<evidence type="ECO:0000313" key="4">
    <source>
        <dbReference type="EMBL" id="TNV84665.1"/>
    </source>
</evidence>
<sequence length="584" mass="68116">MYIKGSKERQDRCLHIHIVQPSNLVKFRMLMTKSCKKDAKDVFKKISQHKKISDFVNYMREHEMDNTVVLKFLKQLPNQIMTAYTKELKGLEKKEASAQTLMLQDISSSFLSHNSDGSGEPEFLKKYAPSYNYTGEEITLPSILTHDIIGKPLNCFFRQSDPLTDELFELPQAFMVIRDYFIDDISRLKNRHLFAKLDRDTMKNVDLLEQHLAFGDYQFLHTFSDPSIVGCFFKSILKYMDEPLCTFEKYPMFKVICECITGAQQDGIMRSITEIFLLYDPVHRETWRFVLWLLYHISEANDKLSAKTIATIFSDILFKPKEYKTNDMLIWKQFTELLTLMISNQERIFAEIDETMRRLKEEKFMQQIAEAARQLEIDGVDALPITVKEDIEESKEGLEPNGAVTQEDTQPYLTARSHEESQINLKKRKYIQHWKVLLEDPKAKILLSGALYITNRRLCFRSFFNDKTLFGKGRREFIAFEDILHLEKRCFANMKIFPNTIFIRTIKQGDPTSQKEFLFTSFLKNGRRHAYNIIKPMSPNLQVPLQTEGTILVTSSDTSESQPSVDLSERSMAVHGREDLDDSD</sequence>
<evidence type="ECO:0000256" key="1">
    <source>
        <dbReference type="ARBA" id="ARBA00022468"/>
    </source>
</evidence>
<dbReference type="InterPro" id="IPR000198">
    <property type="entry name" value="RhoGAP_dom"/>
</dbReference>
<gene>
    <name evidence="4" type="ORF">FGO68_gene16719</name>
</gene>